<evidence type="ECO:0000256" key="1">
    <source>
        <dbReference type="SAM" id="MobiDB-lite"/>
    </source>
</evidence>
<feature type="compositionally biased region" description="Polar residues" evidence="1">
    <location>
        <begin position="1"/>
        <end position="12"/>
    </location>
</feature>
<keyword evidence="3" id="KW-1185">Reference proteome</keyword>
<dbReference type="EMBL" id="CAEFZW010000010">
    <property type="protein sequence ID" value="CAB4256523.1"/>
    <property type="molecule type" value="Genomic_DNA"/>
</dbReference>
<evidence type="ECO:0000313" key="3">
    <source>
        <dbReference type="Proteomes" id="UP000644660"/>
    </source>
</evidence>
<dbReference type="AlphaFoldDB" id="A0A8H2ZJ27"/>
<accession>A0A8H2ZJ27</accession>
<dbReference type="Proteomes" id="UP000644660">
    <property type="component" value="Unassembled WGS sequence"/>
</dbReference>
<proteinExistence type="predicted"/>
<protein>
    <submittedName>
        <fullName evidence="2">Similar to Saccharomyces cerevisiae YML058W SML1 Ribonucleotide reductase inhibitor involved in regulating dNTP production</fullName>
    </submittedName>
</protein>
<name>A0A8H2ZJ27_9SACH</name>
<dbReference type="GeneID" id="64859603"/>
<dbReference type="OrthoDB" id="4072855at2759"/>
<evidence type="ECO:0000313" key="2">
    <source>
        <dbReference type="EMBL" id="CAB4256523.1"/>
    </source>
</evidence>
<organism evidence="2 3">
    <name type="scientific">Maudiozyma barnettii</name>
    <dbReference type="NCBI Taxonomy" id="61262"/>
    <lineage>
        <taxon>Eukaryota</taxon>
        <taxon>Fungi</taxon>
        <taxon>Dikarya</taxon>
        <taxon>Ascomycota</taxon>
        <taxon>Saccharomycotina</taxon>
        <taxon>Saccharomycetes</taxon>
        <taxon>Saccharomycetales</taxon>
        <taxon>Saccharomycetaceae</taxon>
        <taxon>Maudiozyma</taxon>
    </lineage>
</organism>
<feature type="region of interest" description="Disordered" evidence="1">
    <location>
        <begin position="1"/>
        <end position="24"/>
    </location>
</feature>
<dbReference type="RefSeq" id="XP_041408367.1">
    <property type="nucleotide sequence ID" value="XM_041552433.1"/>
</dbReference>
<reference evidence="2 3" key="1">
    <citation type="submission" date="2020-05" db="EMBL/GenBank/DDBJ databases">
        <authorList>
            <person name="Casaregola S."/>
            <person name="Devillers H."/>
            <person name="Grondin C."/>
        </authorList>
    </citation>
    <scope>NUCLEOTIDE SEQUENCE [LARGE SCALE GENOMIC DNA]</scope>
    <source>
        <strain evidence="2 3">CLIB 1767</strain>
    </source>
</reference>
<gene>
    <name evidence="2" type="ORF">KABA2_10S01056</name>
</gene>
<sequence length="106" mass="11946">MDNTTTNKQNKVGNEERVYSPNQRNDYMEKLSNIGMRIRQTVDSSAAFQGQNTNTSMYAGLIVPQYRQPNLAQEPPMLARNGSSLSDLEIMNESAENINNNGKRSF</sequence>
<comment type="caution">
    <text evidence="2">The sequence shown here is derived from an EMBL/GenBank/DDBJ whole genome shotgun (WGS) entry which is preliminary data.</text>
</comment>